<dbReference type="Gene3D" id="3.10.450.50">
    <property type="match status" value="1"/>
</dbReference>
<organism evidence="2 3">
    <name type="scientific">OM182 bacterium</name>
    <dbReference type="NCBI Taxonomy" id="2510334"/>
    <lineage>
        <taxon>Bacteria</taxon>
        <taxon>Pseudomonadati</taxon>
        <taxon>Pseudomonadota</taxon>
        <taxon>Gammaproteobacteria</taxon>
        <taxon>OMG group</taxon>
        <taxon>OM182 clade</taxon>
    </lineage>
</organism>
<protein>
    <submittedName>
        <fullName evidence="2">DUF4440 domain-containing protein</fullName>
    </submittedName>
</protein>
<dbReference type="AlphaFoldDB" id="A0A520S5N2"/>
<feature type="domain" description="Calcium/calmodulin-dependent protein kinase II association-domain" evidence="1">
    <location>
        <begin position="8"/>
        <end position="120"/>
    </location>
</feature>
<evidence type="ECO:0000313" key="3">
    <source>
        <dbReference type="Proteomes" id="UP000316199"/>
    </source>
</evidence>
<sequence>MTISGSSILDAWLTGVNAGNLDEVVALYDDEAILLPTFSKKILSDHYSILGYFEELARKGEVSVTLVENTLTCQKFGAKVEVISGFYDWYFSDEERIVKARFTYITDVAKSSPILHHHSSLIP</sequence>
<evidence type="ECO:0000259" key="1">
    <source>
        <dbReference type="Pfam" id="PF08332"/>
    </source>
</evidence>
<dbReference type="Pfam" id="PF08332">
    <property type="entry name" value="CaMKII_AD"/>
    <property type="match status" value="1"/>
</dbReference>
<dbReference type="SUPFAM" id="SSF54427">
    <property type="entry name" value="NTF2-like"/>
    <property type="match status" value="1"/>
</dbReference>
<dbReference type="GO" id="GO:0004683">
    <property type="term" value="F:calcium/calmodulin-dependent protein kinase activity"/>
    <property type="evidence" value="ECO:0007669"/>
    <property type="project" value="InterPro"/>
</dbReference>
<accession>A0A520S5N2</accession>
<dbReference type="InterPro" id="IPR013543">
    <property type="entry name" value="Ca/CaM-dep_prot_kinase-assoc"/>
</dbReference>
<dbReference type="Proteomes" id="UP000316199">
    <property type="component" value="Unassembled WGS sequence"/>
</dbReference>
<dbReference type="EMBL" id="SHAG01000001">
    <property type="protein sequence ID" value="RZO77793.1"/>
    <property type="molecule type" value="Genomic_DNA"/>
</dbReference>
<reference evidence="2 3" key="1">
    <citation type="submission" date="2019-02" db="EMBL/GenBank/DDBJ databases">
        <title>Prokaryotic population dynamics and viral predation in marine succession experiment using metagenomics: the confinement effect.</title>
        <authorList>
            <person name="Haro-Moreno J.M."/>
            <person name="Rodriguez-Valera F."/>
            <person name="Lopez-Perez M."/>
        </authorList>
    </citation>
    <scope>NUCLEOTIDE SEQUENCE [LARGE SCALE GENOMIC DNA]</scope>
    <source>
        <strain evidence="2">MED-G157</strain>
    </source>
</reference>
<dbReference type="InterPro" id="IPR032710">
    <property type="entry name" value="NTF2-like_dom_sf"/>
</dbReference>
<dbReference type="GO" id="GO:0005516">
    <property type="term" value="F:calmodulin binding"/>
    <property type="evidence" value="ECO:0007669"/>
    <property type="project" value="InterPro"/>
</dbReference>
<name>A0A520S5N2_9GAMM</name>
<comment type="caution">
    <text evidence="2">The sequence shown here is derived from an EMBL/GenBank/DDBJ whole genome shotgun (WGS) entry which is preliminary data.</text>
</comment>
<gene>
    <name evidence="2" type="ORF">EVA68_00790</name>
</gene>
<proteinExistence type="predicted"/>
<evidence type="ECO:0000313" key="2">
    <source>
        <dbReference type="EMBL" id="RZO77793.1"/>
    </source>
</evidence>